<organism evidence="2 3">
    <name type="scientific">Zea mays</name>
    <name type="common">Maize</name>
    <dbReference type="NCBI Taxonomy" id="4577"/>
    <lineage>
        <taxon>Eukaryota</taxon>
        <taxon>Viridiplantae</taxon>
        <taxon>Streptophyta</taxon>
        <taxon>Embryophyta</taxon>
        <taxon>Tracheophyta</taxon>
        <taxon>Spermatophyta</taxon>
        <taxon>Magnoliopsida</taxon>
        <taxon>Liliopsida</taxon>
        <taxon>Poales</taxon>
        <taxon>Poaceae</taxon>
        <taxon>PACMAD clade</taxon>
        <taxon>Panicoideae</taxon>
        <taxon>Andropogonodae</taxon>
        <taxon>Andropogoneae</taxon>
        <taxon>Tripsacinae</taxon>
        <taxon>Zea</taxon>
    </lineage>
</organism>
<name>A0A804QBX9_MAIZE</name>
<dbReference type="Proteomes" id="UP000007305">
    <property type="component" value="Chromosome 7"/>
</dbReference>
<accession>A0A804QBX9</accession>
<reference evidence="3" key="1">
    <citation type="submission" date="2015-12" db="EMBL/GenBank/DDBJ databases">
        <title>Update maize B73 reference genome by single molecule sequencing technologies.</title>
        <authorList>
            <consortium name="Maize Genome Sequencing Project"/>
            <person name="Ware D."/>
        </authorList>
    </citation>
    <scope>NUCLEOTIDE SEQUENCE [LARGE SCALE GENOMIC DNA]</scope>
    <source>
        <strain evidence="3">cv. B73</strain>
    </source>
</reference>
<reference evidence="2" key="3">
    <citation type="submission" date="2021-05" db="UniProtKB">
        <authorList>
            <consortium name="EnsemblPlants"/>
        </authorList>
    </citation>
    <scope>IDENTIFICATION</scope>
    <source>
        <strain evidence="2">cv. B73</strain>
    </source>
</reference>
<dbReference type="InParanoid" id="A0A804QBX9"/>
<proteinExistence type="predicted"/>
<evidence type="ECO:0000256" key="1">
    <source>
        <dbReference type="SAM" id="MobiDB-lite"/>
    </source>
</evidence>
<feature type="compositionally biased region" description="Pro residues" evidence="1">
    <location>
        <begin position="44"/>
        <end position="58"/>
    </location>
</feature>
<feature type="region of interest" description="Disordered" evidence="1">
    <location>
        <begin position="40"/>
        <end position="61"/>
    </location>
</feature>
<sequence length="127" mass="13986">MDVPCSSLSHAAGSLPPLLTPMPCPSPHVCLVQISLRPTSPASWPAPPTRGLRPPPHTPSRQVARMGVWPSTFFHLVSARPPAPLPRSIRVNLRRLQNDMVMQFGLLGLHFIELVRCTQNTEALEFV</sequence>
<protein>
    <submittedName>
        <fullName evidence="2">Uncharacterized protein</fullName>
    </submittedName>
</protein>
<keyword evidence="3" id="KW-1185">Reference proteome</keyword>
<dbReference type="AlphaFoldDB" id="A0A804QBX9"/>
<dbReference type="EnsemblPlants" id="Zm00001eb319840_T001">
    <property type="protein sequence ID" value="Zm00001eb319840_P001"/>
    <property type="gene ID" value="Zm00001eb319840"/>
</dbReference>
<evidence type="ECO:0000313" key="2">
    <source>
        <dbReference type="EnsemblPlants" id="Zm00001eb319840_P001"/>
    </source>
</evidence>
<evidence type="ECO:0000313" key="3">
    <source>
        <dbReference type="Proteomes" id="UP000007305"/>
    </source>
</evidence>
<dbReference type="Gramene" id="Zm00001eb319840_T001">
    <property type="protein sequence ID" value="Zm00001eb319840_P001"/>
    <property type="gene ID" value="Zm00001eb319840"/>
</dbReference>
<reference evidence="2" key="2">
    <citation type="submission" date="2019-07" db="EMBL/GenBank/DDBJ databases">
        <authorList>
            <person name="Seetharam A."/>
            <person name="Woodhouse M."/>
            <person name="Cannon E."/>
        </authorList>
    </citation>
    <scope>NUCLEOTIDE SEQUENCE [LARGE SCALE GENOMIC DNA]</scope>
    <source>
        <strain evidence="2">cv. B73</strain>
    </source>
</reference>